<dbReference type="PANTHER" id="PTHR45889">
    <property type="entry name" value="IG-LIKE DOMAIN-CONTAINING PROTEIN"/>
    <property type="match status" value="1"/>
</dbReference>
<evidence type="ECO:0000256" key="1">
    <source>
        <dbReference type="ARBA" id="ARBA00023157"/>
    </source>
</evidence>
<dbReference type="InterPro" id="IPR013162">
    <property type="entry name" value="CD80_C2-set"/>
</dbReference>
<dbReference type="InterPro" id="IPR007110">
    <property type="entry name" value="Ig-like_dom"/>
</dbReference>
<reference evidence="4" key="1">
    <citation type="submission" date="2022-11" db="EMBL/GenBank/DDBJ databases">
        <title>Centuries of genome instability and evolution in soft-shell clam transmissible cancer (bioRxiv).</title>
        <authorList>
            <person name="Hart S.F.M."/>
            <person name="Yonemitsu M.A."/>
            <person name="Giersch R.M."/>
            <person name="Beal B.F."/>
            <person name="Arriagada G."/>
            <person name="Davis B.W."/>
            <person name="Ostrander E.A."/>
            <person name="Goff S.P."/>
            <person name="Metzger M.J."/>
        </authorList>
    </citation>
    <scope>NUCLEOTIDE SEQUENCE</scope>
    <source>
        <strain evidence="4">MELC-2E11</strain>
        <tissue evidence="4">Siphon/mantle</tissue>
    </source>
</reference>
<dbReference type="Pfam" id="PF08205">
    <property type="entry name" value="C2-set_2"/>
    <property type="match status" value="1"/>
</dbReference>
<feature type="compositionally biased region" description="Polar residues" evidence="2">
    <location>
        <begin position="98"/>
        <end position="107"/>
    </location>
</feature>
<feature type="region of interest" description="Disordered" evidence="2">
    <location>
        <begin position="93"/>
        <end position="114"/>
    </location>
</feature>
<dbReference type="InterPro" id="IPR036179">
    <property type="entry name" value="Ig-like_dom_sf"/>
</dbReference>
<protein>
    <submittedName>
        <fullName evidence="4">CADM4-like protein</fullName>
    </submittedName>
</protein>
<dbReference type="SUPFAM" id="SSF48726">
    <property type="entry name" value="Immunoglobulin"/>
    <property type="match status" value="1"/>
</dbReference>
<dbReference type="PANTHER" id="PTHR45889:SF8">
    <property type="entry name" value="IG-LIKE DOMAIN-CONTAINING PROTEIN"/>
    <property type="match status" value="1"/>
</dbReference>
<keyword evidence="1" id="KW-1015">Disulfide bond</keyword>
<organism evidence="4 5">
    <name type="scientific">Mya arenaria</name>
    <name type="common">Soft-shell clam</name>
    <dbReference type="NCBI Taxonomy" id="6604"/>
    <lineage>
        <taxon>Eukaryota</taxon>
        <taxon>Metazoa</taxon>
        <taxon>Spiralia</taxon>
        <taxon>Lophotrochozoa</taxon>
        <taxon>Mollusca</taxon>
        <taxon>Bivalvia</taxon>
        <taxon>Autobranchia</taxon>
        <taxon>Heteroconchia</taxon>
        <taxon>Euheterodonta</taxon>
        <taxon>Imparidentia</taxon>
        <taxon>Neoheterodontei</taxon>
        <taxon>Myida</taxon>
        <taxon>Myoidea</taxon>
        <taxon>Myidae</taxon>
        <taxon>Mya</taxon>
    </lineage>
</organism>
<evidence type="ECO:0000313" key="5">
    <source>
        <dbReference type="Proteomes" id="UP001164746"/>
    </source>
</evidence>
<dbReference type="InterPro" id="IPR013783">
    <property type="entry name" value="Ig-like_fold"/>
</dbReference>
<evidence type="ECO:0000256" key="2">
    <source>
        <dbReference type="SAM" id="MobiDB-lite"/>
    </source>
</evidence>
<accession>A0ABY7D8G5</accession>
<gene>
    <name evidence="4" type="ORF">MAR_006428</name>
</gene>
<name>A0ABY7D8G5_MYAAR</name>
<proteinExistence type="predicted"/>
<sequence length="207" mass="22175">MRTVQGSVTITYAVPITFIVLTPKLDPVNVVDGVSSTFSCVTSESRPPATVSWFKGIDDITAFSNNVTTTFITTSTLTYTPSKEDQGKRIRCEGSNGGTTVTTSPSVHTMHDPPSRPVFHLGGTTGPRITENSLSVIRGKSTSVACISTGNPEPTYSSWNGSDQLWTFIANTDTTRTCLASNTLNPTGFKEELRSISSALNIKVVCE</sequence>
<keyword evidence="5" id="KW-1185">Reference proteome</keyword>
<dbReference type="Proteomes" id="UP001164746">
    <property type="component" value="Chromosome 1"/>
</dbReference>
<feature type="domain" description="Ig-like" evidence="3">
    <location>
        <begin position="23"/>
        <end position="108"/>
    </location>
</feature>
<evidence type="ECO:0000313" key="4">
    <source>
        <dbReference type="EMBL" id="WAQ93957.1"/>
    </source>
</evidence>
<dbReference type="Gene3D" id="2.60.40.10">
    <property type="entry name" value="Immunoglobulins"/>
    <property type="match status" value="1"/>
</dbReference>
<evidence type="ECO:0000259" key="3">
    <source>
        <dbReference type="PROSITE" id="PS50835"/>
    </source>
</evidence>
<dbReference type="EMBL" id="CP111012">
    <property type="protein sequence ID" value="WAQ93957.1"/>
    <property type="molecule type" value="Genomic_DNA"/>
</dbReference>
<dbReference type="PROSITE" id="PS50835">
    <property type="entry name" value="IG_LIKE"/>
    <property type="match status" value="2"/>
</dbReference>
<feature type="domain" description="Ig-like" evidence="3">
    <location>
        <begin position="127"/>
        <end position="159"/>
    </location>
</feature>